<sequence>MLTRSVLAKRWQQATIKNNIIFNWVFGENRALFKGLVERLFQRQVGNFAALTSERSFKNHQVFYRPRFDTYGEDDLDNIINVELQNENRHDLEKRIAIYQASLTQRALAAGQSFNERKQTLIAFFV</sequence>
<evidence type="ECO:0000313" key="2">
    <source>
        <dbReference type="Proteomes" id="UP000215261"/>
    </source>
</evidence>
<proteinExistence type="predicted"/>
<name>A0A226RE90_9LACO</name>
<dbReference type="Proteomes" id="UP000215261">
    <property type="component" value="Unassembled WGS sequence"/>
</dbReference>
<dbReference type="RefSeq" id="WP_089144527.1">
    <property type="nucleotide sequence ID" value="NZ_LUGD01000044.1"/>
</dbReference>
<accession>A0A226RE90</accession>
<dbReference type="AlphaFoldDB" id="A0A226RE90"/>
<evidence type="ECO:0000313" key="1">
    <source>
        <dbReference type="EMBL" id="OXS41335.1"/>
    </source>
</evidence>
<reference evidence="1 2" key="1">
    <citation type="submission" date="2016-03" db="EMBL/GenBank/DDBJ databases">
        <title>Sequencing of Lactobacillus Species from Commercial Turkeys.</title>
        <authorList>
            <person name="Johnson T.J."/>
            <person name="Youmans B.P."/>
            <person name="Case K.A."/>
        </authorList>
    </citation>
    <scope>NUCLEOTIDE SEQUENCE [LARGE SCALE GENOMIC DNA]</scope>
    <source>
        <strain evidence="1 2">UMNLA1</strain>
    </source>
</reference>
<organism evidence="1 2">
    <name type="scientific">Ligilactobacillus agilis</name>
    <dbReference type="NCBI Taxonomy" id="1601"/>
    <lineage>
        <taxon>Bacteria</taxon>
        <taxon>Bacillati</taxon>
        <taxon>Bacillota</taxon>
        <taxon>Bacilli</taxon>
        <taxon>Lactobacillales</taxon>
        <taxon>Lactobacillaceae</taxon>
        <taxon>Ligilactobacillus</taxon>
    </lineage>
</organism>
<comment type="caution">
    <text evidence="1">The sequence shown here is derived from an EMBL/GenBank/DDBJ whole genome shotgun (WGS) entry which is preliminary data.</text>
</comment>
<gene>
    <name evidence="1" type="ORF">AYP69_03035</name>
</gene>
<protein>
    <submittedName>
        <fullName evidence="1">Uncharacterized protein</fullName>
    </submittedName>
</protein>
<dbReference type="Pfam" id="PF12784">
    <property type="entry name" value="PDDEXK_2"/>
    <property type="match status" value="1"/>
</dbReference>
<dbReference type="EMBL" id="LUGO01000032">
    <property type="protein sequence ID" value="OXS41335.1"/>
    <property type="molecule type" value="Genomic_DNA"/>
</dbReference>